<accession>M5GEC6</accession>
<dbReference type="EMBL" id="JH795856">
    <property type="protein sequence ID" value="EJU05292.1"/>
    <property type="molecule type" value="Genomic_DNA"/>
</dbReference>
<dbReference type="OrthoDB" id="10583752at2759"/>
<dbReference type="AlphaFoldDB" id="M5GEC6"/>
<evidence type="ECO:0008006" key="3">
    <source>
        <dbReference type="Google" id="ProtNLM"/>
    </source>
</evidence>
<dbReference type="Proteomes" id="UP000030653">
    <property type="component" value="Unassembled WGS sequence"/>
</dbReference>
<protein>
    <recommendedName>
        <fullName evidence="3">FBD domain-containing protein</fullName>
    </recommendedName>
</protein>
<keyword evidence="2" id="KW-1185">Reference proteome</keyword>
<name>M5GEC6_DACPD</name>
<reference evidence="1 2" key="1">
    <citation type="journal article" date="2012" name="Science">
        <title>The Paleozoic origin of enzymatic lignin decomposition reconstructed from 31 fungal genomes.</title>
        <authorList>
            <person name="Floudas D."/>
            <person name="Binder M."/>
            <person name="Riley R."/>
            <person name="Barry K."/>
            <person name="Blanchette R.A."/>
            <person name="Henrissat B."/>
            <person name="Martinez A.T."/>
            <person name="Otillar R."/>
            <person name="Spatafora J.W."/>
            <person name="Yadav J.S."/>
            <person name="Aerts A."/>
            <person name="Benoit I."/>
            <person name="Boyd A."/>
            <person name="Carlson A."/>
            <person name="Copeland A."/>
            <person name="Coutinho P.M."/>
            <person name="de Vries R.P."/>
            <person name="Ferreira P."/>
            <person name="Findley K."/>
            <person name="Foster B."/>
            <person name="Gaskell J."/>
            <person name="Glotzer D."/>
            <person name="Gorecki P."/>
            <person name="Heitman J."/>
            <person name="Hesse C."/>
            <person name="Hori C."/>
            <person name="Igarashi K."/>
            <person name="Jurgens J.A."/>
            <person name="Kallen N."/>
            <person name="Kersten P."/>
            <person name="Kohler A."/>
            <person name="Kuees U."/>
            <person name="Kumar T.K.A."/>
            <person name="Kuo A."/>
            <person name="LaButti K."/>
            <person name="Larrondo L.F."/>
            <person name="Lindquist E."/>
            <person name="Ling A."/>
            <person name="Lombard V."/>
            <person name="Lucas S."/>
            <person name="Lundell T."/>
            <person name="Martin R."/>
            <person name="McLaughlin D.J."/>
            <person name="Morgenstern I."/>
            <person name="Morin E."/>
            <person name="Murat C."/>
            <person name="Nagy L.G."/>
            <person name="Nolan M."/>
            <person name="Ohm R.A."/>
            <person name="Patyshakuliyeva A."/>
            <person name="Rokas A."/>
            <person name="Ruiz-Duenas F.J."/>
            <person name="Sabat G."/>
            <person name="Salamov A."/>
            <person name="Samejima M."/>
            <person name="Schmutz J."/>
            <person name="Slot J.C."/>
            <person name="St John F."/>
            <person name="Stenlid J."/>
            <person name="Sun H."/>
            <person name="Sun S."/>
            <person name="Syed K."/>
            <person name="Tsang A."/>
            <person name="Wiebenga A."/>
            <person name="Young D."/>
            <person name="Pisabarro A."/>
            <person name="Eastwood D.C."/>
            <person name="Martin F."/>
            <person name="Cullen D."/>
            <person name="Grigoriev I.V."/>
            <person name="Hibbett D.S."/>
        </authorList>
    </citation>
    <scope>NUCLEOTIDE SEQUENCE [LARGE SCALE GENOMIC DNA]</scope>
    <source>
        <strain evidence="1 2">DJM-731 SS1</strain>
    </source>
</reference>
<evidence type="ECO:0000313" key="1">
    <source>
        <dbReference type="EMBL" id="EJU05292.1"/>
    </source>
</evidence>
<dbReference type="HOGENOM" id="CLU_1594479_0_0_1"/>
<evidence type="ECO:0000313" key="2">
    <source>
        <dbReference type="Proteomes" id="UP000030653"/>
    </source>
</evidence>
<dbReference type="Gene3D" id="3.80.10.10">
    <property type="entry name" value="Ribonuclease Inhibitor"/>
    <property type="match status" value="1"/>
</dbReference>
<dbReference type="SUPFAM" id="SSF52047">
    <property type="entry name" value="RNI-like"/>
    <property type="match status" value="1"/>
</dbReference>
<proteinExistence type="predicted"/>
<dbReference type="InterPro" id="IPR032675">
    <property type="entry name" value="LRR_dom_sf"/>
</dbReference>
<dbReference type="RefSeq" id="XP_040632186.1">
    <property type="nucleotide sequence ID" value="XM_040767816.1"/>
</dbReference>
<gene>
    <name evidence="1" type="ORF">DACRYDRAFT_103786</name>
</gene>
<organism evidence="1 2">
    <name type="scientific">Dacryopinax primogenitus (strain DJM 731)</name>
    <name type="common">Brown rot fungus</name>
    <dbReference type="NCBI Taxonomy" id="1858805"/>
    <lineage>
        <taxon>Eukaryota</taxon>
        <taxon>Fungi</taxon>
        <taxon>Dikarya</taxon>
        <taxon>Basidiomycota</taxon>
        <taxon>Agaricomycotina</taxon>
        <taxon>Dacrymycetes</taxon>
        <taxon>Dacrymycetales</taxon>
        <taxon>Dacrymycetaceae</taxon>
        <taxon>Dacryopinax</taxon>
    </lineage>
</organism>
<sequence>MAQATRLRSFTFRTIPSERDTLELNYLHLARLAEAASNLQSITVVNLSMKSQLPDDAQFPEMGQLKSLILHDVDFGDAVLKTILRSTPKLEELQVGFILFGSYTDTGFAEALSYVSNTLVSLRIQRVGRRSHVEGYELETLLPKFTRLRSFTYLQKQWDSPMFYGPS</sequence>
<dbReference type="GeneID" id="63682878"/>